<dbReference type="SUPFAM" id="SSF50118">
    <property type="entry name" value="Cell growth inhibitor/plasmid maintenance toxic component"/>
    <property type="match status" value="1"/>
</dbReference>
<dbReference type="EMBL" id="JAPFIT010000032">
    <property type="protein sequence ID" value="MDC5743262.1"/>
    <property type="molecule type" value="Genomic_DNA"/>
</dbReference>
<dbReference type="GeneID" id="78076754"/>
<reference evidence="2 3" key="1">
    <citation type="submission" date="2016-03" db="EMBL/GenBank/DDBJ databases">
        <title>Draft genome sequence of the Vibrio tubiashii subs. europaeus.</title>
        <authorList>
            <person name="Spinard E."/>
            <person name="Dubert J."/>
            <person name="Nelson D.R."/>
            <person name="Barja J.L."/>
        </authorList>
    </citation>
    <scope>NUCLEOTIDE SEQUENCE [LARGE SCALE GENOMIC DNA]</scope>
    <source>
        <strain evidence="3">PP-638</strain>
        <strain evidence="2">PP2-638</strain>
    </source>
</reference>
<name>A0A178JA47_9VIBR</name>
<dbReference type="Gene3D" id="2.30.30.110">
    <property type="match status" value="1"/>
</dbReference>
<gene>
    <name evidence="2" type="ORF">AZ468_13640</name>
    <name evidence="1" type="ORF">OPW20_24675</name>
</gene>
<dbReference type="Pfam" id="PF02452">
    <property type="entry name" value="PemK_toxin"/>
    <property type="match status" value="1"/>
</dbReference>
<dbReference type="RefSeq" id="WP_069667855.1">
    <property type="nucleotide sequence ID" value="NZ_JAPFIM010000012.1"/>
</dbReference>
<dbReference type="InterPro" id="IPR003477">
    <property type="entry name" value="PemK-like"/>
</dbReference>
<dbReference type="InterPro" id="IPR011067">
    <property type="entry name" value="Plasmid_toxin/cell-grow_inhib"/>
</dbReference>
<comment type="caution">
    <text evidence="2">The sequence shown here is derived from an EMBL/GenBank/DDBJ whole genome shotgun (WGS) entry which is preliminary data.</text>
</comment>
<evidence type="ECO:0000313" key="1">
    <source>
        <dbReference type="EMBL" id="MDC5743262.1"/>
    </source>
</evidence>
<evidence type="ECO:0000313" key="3">
    <source>
        <dbReference type="Proteomes" id="UP000094761"/>
    </source>
</evidence>
<evidence type="ECO:0000313" key="4">
    <source>
        <dbReference type="Proteomes" id="UP001150001"/>
    </source>
</evidence>
<accession>A0A178JA47</accession>
<dbReference type="Proteomes" id="UP001150001">
    <property type="component" value="Unassembled WGS sequence"/>
</dbReference>
<reference evidence="1" key="2">
    <citation type="submission" date="2022-11" db="EMBL/GenBank/DDBJ databases">
        <title>Role of the vibriolysin VemA secreted by the emergent pathogen Vibrio europaeus in the colonization of Manila clam mucus.</title>
        <authorList>
            <person name="Martinez C."/>
            <person name="Rodriguez S."/>
            <person name="Vences A."/>
            <person name="Barja J.L."/>
            <person name="Toranzo A.E."/>
            <person name="Dubert J."/>
        </authorList>
    </citation>
    <scope>NUCLEOTIDE SEQUENCE</scope>
    <source>
        <strain evidence="1">3454</strain>
    </source>
</reference>
<dbReference type="GO" id="GO:0003677">
    <property type="term" value="F:DNA binding"/>
    <property type="evidence" value="ECO:0007669"/>
    <property type="project" value="InterPro"/>
</dbReference>
<evidence type="ECO:0000313" key="2">
    <source>
        <dbReference type="EMBL" id="OAM99022.1"/>
    </source>
</evidence>
<dbReference type="Proteomes" id="UP000094761">
    <property type="component" value="Unassembled WGS sequence"/>
</dbReference>
<keyword evidence="4" id="KW-1185">Reference proteome</keyword>
<dbReference type="AlphaFoldDB" id="A0A178JA47"/>
<dbReference type="EMBL" id="LUAX01000004">
    <property type="protein sequence ID" value="OAM99022.1"/>
    <property type="molecule type" value="Genomic_DNA"/>
</dbReference>
<proteinExistence type="predicted"/>
<organism evidence="2 3">
    <name type="scientific">Vibrio europaeus</name>
    <dbReference type="NCBI Taxonomy" id="300876"/>
    <lineage>
        <taxon>Bacteria</taxon>
        <taxon>Pseudomonadati</taxon>
        <taxon>Pseudomonadota</taxon>
        <taxon>Gammaproteobacteria</taxon>
        <taxon>Vibrionales</taxon>
        <taxon>Vibrionaceae</taxon>
        <taxon>Vibrio</taxon>
        <taxon>Vibrio oreintalis group</taxon>
    </lineage>
</organism>
<protein>
    <submittedName>
        <fullName evidence="1">Type II toxin-antitoxin system PemK/MazF family toxin</fullName>
    </submittedName>
</protein>
<dbReference type="OrthoDB" id="7565736at2"/>
<sequence length="139" mass="16066">MGLKYSPKVGQILMCNFNGFKEPEMVKDRPVLVIGTRPNGHRLATIVCLSTTEPDRIQPYHMQLDDNHLPRHRFFNKGTTWVKADMVYTLSLDRLSYVSLGSMNGKRQYFQNRLGRETMKEVYSSVLHGFNLGHLSDYL</sequence>